<evidence type="ECO:0000313" key="7">
    <source>
        <dbReference type="Proteomes" id="UP000230423"/>
    </source>
</evidence>
<proteinExistence type="predicted"/>
<dbReference type="InterPro" id="IPR050474">
    <property type="entry name" value="Hel308_SKI2-like"/>
</dbReference>
<feature type="non-terminal residue" evidence="6">
    <location>
        <position position="135"/>
    </location>
</feature>
<dbReference type="SUPFAM" id="SSF52540">
    <property type="entry name" value="P-loop containing nucleoside triphosphate hydrolases"/>
    <property type="match status" value="1"/>
</dbReference>
<dbReference type="PANTHER" id="PTHR47961:SF4">
    <property type="entry name" value="ACTIVATING SIGNAL COINTEGRATOR 1 COMPLEX SUBUNIT 3"/>
    <property type="match status" value="1"/>
</dbReference>
<dbReference type="GO" id="GO:0005524">
    <property type="term" value="F:ATP binding"/>
    <property type="evidence" value="ECO:0007669"/>
    <property type="project" value="UniProtKB-KW"/>
</dbReference>
<dbReference type="Pfam" id="PF00270">
    <property type="entry name" value="DEAD"/>
    <property type="match status" value="1"/>
</dbReference>
<keyword evidence="7" id="KW-1185">Reference proteome</keyword>
<reference evidence="6 7" key="1">
    <citation type="submission" date="2015-09" db="EMBL/GenBank/DDBJ databases">
        <title>Draft genome of the parasitic nematode Teladorsagia circumcincta isolate WARC Sus (inbred).</title>
        <authorList>
            <person name="Mitreva M."/>
        </authorList>
    </citation>
    <scope>NUCLEOTIDE SEQUENCE [LARGE SCALE GENOMIC DNA]</scope>
    <source>
        <strain evidence="6 7">S</strain>
    </source>
</reference>
<evidence type="ECO:0000313" key="6">
    <source>
        <dbReference type="EMBL" id="PIO55063.1"/>
    </source>
</evidence>
<protein>
    <submittedName>
        <fullName evidence="6">DEAD/DEAH box helicase</fullName>
    </submittedName>
</protein>
<dbReference type="OrthoDB" id="5575at2759"/>
<dbReference type="PROSITE" id="PS51192">
    <property type="entry name" value="HELICASE_ATP_BIND_1"/>
    <property type="match status" value="1"/>
</dbReference>
<evidence type="ECO:0000256" key="1">
    <source>
        <dbReference type="ARBA" id="ARBA00022741"/>
    </source>
</evidence>
<dbReference type="PANTHER" id="PTHR47961">
    <property type="entry name" value="DNA POLYMERASE THETA, PUTATIVE (AFU_ORTHOLOGUE AFUA_1G05260)-RELATED"/>
    <property type="match status" value="1"/>
</dbReference>
<evidence type="ECO:0000259" key="5">
    <source>
        <dbReference type="PROSITE" id="PS51192"/>
    </source>
</evidence>
<organism evidence="6 7">
    <name type="scientific">Teladorsagia circumcincta</name>
    <name type="common">Brown stomach worm</name>
    <name type="synonym">Ostertagia circumcincta</name>
    <dbReference type="NCBI Taxonomy" id="45464"/>
    <lineage>
        <taxon>Eukaryota</taxon>
        <taxon>Metazoa</taxon>
        <taxon>Ecdysozoa</taxon>
        <taxon>Nematoda</taxon>
        <taxon>Chromadorea</taxon>
        <taxon>Rhabditida</taxon>
        <taxon>Rhabditina</taxon>
        <taxon>Rhabditomorpha</taxon>
        <taxon>Strongyloidea</taxon>
        <taxon>Trichostrongylidae</taxon>
        <taxon>Teladorsagia</taxon>
    </lineage>
</organism>
<dbReference type="EMBL" id="KZ389356">
    <property type="protein sequence ID" value="PIO55063.1"/>
    <property type="molecule type" value="Genomic_DNA"/>
</dbReference>
<evidence type="ECO:0000256" key="3">
    <source>
        <dbReference type="ARBA" id="ARBA00022806"/>
    </source>
</evidence>
<keyword evidence="2" id="KW-0378">Hydrolase</keyword>
<dbReference type="GO" id="GO:0016787">
    <property type="term" value="F:hydrolase activity"/>
    <property type="evidence" value="ECO:0007669"/>
    <property type="project" value="UniProtKB-KW"/>
</dbReference>
<keyword evidence="3 6" id="KW-0347">Helicase</keyword>
<evidence type="ECO:0000256" key="2">
    <source>
        <dbReference type="ARBA" id="ARBA00022801"/>
    </source>
</evidence>
<dbReference type="InterPro" id="IPR011545">
    <property type="entry name" value="DEAD/DEAH_box_helicase_dom"/>
</dbReference>
<dbReference type="GO" id="GO:0004386">
    <property type="term" value="F:helicase activity"/>
    <property type="evidence" value="ECO:0007669"/>
    <property type="project" value="UniProtKB-KW"/>
</dbReference>
<dbReference type="Proteomes" id="UP000230423">
    <property type="component" value="Unassembled WGS sequence"/>
</dbReference>
<dbReference type="GO" id="GO:0003676">
    <property type="term" value="F:nucleic acid binding"/>
    <property type="evidence" value="ECO:0007669"/>
    <property type="project" value="InterPro"/>
</dbReference>
<dbReference type="Gene3D" id="3.40.50.300">
    <property type="entry name" value="P-loop containing nucleotide triphosphate hydrolases"/>
    <property type="match status" value="1"/>
</dbReference>
<sequence>LLPLDPLPVTTLRNKAFESIYNFAYFNPIQTQIFHCLYNTDENALIGAPTGSGKTLCAELAIFRLLQNNPSKKCVYIAPLKALVRERVSDWREKFEKKMGYRVVEVSGDYTPDVNTLNAAPIMITTPEKWDGITK</sequence>
<keyword evidence="4" id="KW-0067">ATP-binding</keyword>
<accession>A0A2G9TAS7</accession>
<dbReference type="AlphaFoldDB" id="A0A2G9TAS7"/>
<dbReference type="GO" id="GO:0005634">
    <property type="term" value="C:nucleus"/>
    <property type="evidence" value="ECO:0007669"/>
    <property type="project" value="TreeGrafter"/>
</dbReference>
<name>A0A2G9TAS7_TELCI</name>
<dbReference type="InterPro" id="IPR027417">
    <property type="entry name" value="P-loop_NTPase"/>
</dbReference>
<evidence type="ECO:0000256" key="4">
    <source>
        <dbReference type="ARBA" id="ARBA00022840"/>
    </source>
</evidence>
<feature type="domain" description="Helicase ATP-binding" evidence="5">
    <location>
        <begin position="35"/>
        <end position="135"/>
    </location>
</feature>
<feature type="non-terminal residue" evidence="6">
    <location>
        <position position="1"/>
    </location>
</feature>
<gene>
    <name evidence="6" type="ORF">TELCIR_23555</name>
</gene>
<keyword evidence="1" id="KW-0547">Nucleotide-binding</keyword>
<dbReference type="InterPro" id="IPR014001">
    <property type="entry name" value="Helicase_ATP-bd"/>
</dbReference>